<dbReference type="PIRSF" id="PIRSF004555">
    <property type="entry name" value="UCP004555"/>
    <property type="match status" value="1"/>
</dbReference>
<dbReference type="InterPro" id="IPR036894">
    <property type="entry name" value="YbaB-like_sf"/>
</dbReference>
<organism evidence="2">
    <name type="scientific">candidate division TA06 bacterium ADurb.Bin131</name>
    <dbReference type="NCBI Taxonomy" id="1852827"/>
    <lineage>
        <taxon>Bacteria</taxon>
        <taxon>Bacteria division TA06</taxon>
    </lineage>
</organism>
<keyword evidence="1" id="KW-0238">DNA-binding</keyword>
<evidence type="ECO:0000256" key="1">
    <source>
        <dbReference type="ARBA" id="ARBA00023125"/>
    </source>
</evidence>
<evidence type="ECO:0008006" key="3">
    <source>
        <dbReference type="Google" id="ProtNLM"/>
    </source>
</evidence>
<dbReference type="Gene3D" id="3.30.1310.10">
    <property type="entry name" value="Nucleoid-associated protein YbaB-like domain"/>
    <property type="match status" value="1"/>
</dbReference>
<comment type="caution">
    <text evidence="2">The sequence shown here is derived from an EMBL/GenBank/DDBJ whole genome shotgun (WGS) entry which is preliminary data.</text>
</comment>
<accession>A0A1V6CBW0</accession>
<dbReference type="InterPro" id="IPR004401">
    <property type="entry name" value="YbaB/EbfC"/>
</dbReference>
<evidence type="ECO:0000313" key="2">
    <source>
        <dbReference type="EMBL" id="OQB74388.1"/>
    </source>
</evidence>
<protein>
    <recommendedName>
        <fullName evidence="3">Nucleoid-associated protein</fullName>
    </recommendedName>
</protein>
<name>A0A1V6CBW0_UNCT6</name>
<gene>
    <name evidence="2" type="ORF">BWX89_00561</name>
</gene>
<dbReference type="Proteomes" id="UP000485562">
    <property type="component" value="Unassembled WGS sequence"/>
</dbReference>
<proteinExistence type="predicted"/>
<dbReference type="GO" id="GO:0003677">
    <property type="term" value="F:DNA binding"/>
    <property type="evidence" value="ECO:0007669"/>
    <property type="project" value="UniProtKB-KW"/>
</dbReference>
<dbReference type="PANTHER" id="PTHR33449:SF1">
    <property type="entry name" value="NUCLEOID-ASSOCIATED PROTEIN YBAB"/>
    <property type="match status" value="1"/>
</dbReference>
<dbReference type="Pfam" id="PF02575">
    <property type="entry name" value="YbaB_DNA_bd"/>
    <property type="match status" value="1"/>
</dbReference>
<dbReference type="AlphaFoldDB" id="A0A1V6CBW0"/>
<sequence>MANMFEMLKQAGQIKKQAGRFQKVLASKICEVSSPDGKISIKVNGKMELLGIDISPDLLLPENKTKLEKMLLHTWQLAQKEIEKIIQEETKNILGDFGNLPF</sequence>
<dbReference type="SUPFAM" id="SSF82607">
    <property type="entry name" value="YbaB-like"/>
    <property type="match status" value="1"/>
</dbReference>
<dbReference type="EMBL" id="MWDQ01000042">
    <property type="protein sequence ID" value="OQB74388.1"/>
    <property type="molecule type" value="Genomic_DNA"/>
</dbReference>
<dbReference type="PANTHER" id="PTHR33449">
    <property type="entry name" value="NUCLEOID-ASSOCIATED PROTEIN YBAB"/>
    <property type="match status" value="1"/>
</dbReference>
<reference evidence="2" key="1">
    <citation type="submission" date="2017-02" db="EMBL/GenBank/DDBJ databases">
        <title>Delving into the versatile metabolic prowess of the omnipresent phylum Bacteroidetes.</title>
        <authorList>
            <person name="Nobu M.K."/>
            <person name="Mei R."/>
            <person name="Narihiro T."/>
            <person name="Kuroda K."/>
            <person name="Liu W.-T."/>
        </authorList>
    </citation>
    <scope>NUCLEOTIDE SEQUENCE</scope>
    <source>
        <strain evidence="2">ADurb.Bin131</strain>
    </source>
</reference>